<sequence>MKTSNFAKGLVGAFALAGASLLSTGASAAIIEWDYEVVTTWDSAVFSPGNGDPIQNDTEISWGATGGSIAVPGGNRSALLVDNTLSTGSVFTNGPVAPTTVVTHNNNSISSSFATLTDAMLTTTLNLVAADPDEGQAFNDSITFNVQFTETLNEGPCEFASDSVCDDIFVISFESLNNSFDFQGETYFISVVTLGGALVPLPNATCAAAGAANGCFGFTTPEDEATSVPFGILITQQPVPAPGALALMGLGLLGLGYSRRRKLAA</sequence>
<proteinExistence type="predicted"/>
<feature type="domain" description="Ice-binding protein C-terminal" evidence="3">
    <location>
        <begin position="238"/>
        <end position="260"/>
    </location>
</feature>
<dbReference type="RefSeq" id="WP_163493994.1">
    <property type="nucleotide sequence ID" value="NZ_CP048711.1"/>
</dbReference>
<evidence type="ECO:0000313" key="4">
    <source>
        <dbReference type="EMBL" id="QIB64744.1"/>
    </source>
</evidence>
<gene>
    <name evidence="4" type="ORF">G3T16_04425</name>
</gene>
<dbReference type="Pfam" id="PF07589">
    <property type="entry name" value="PEP-CTERM"/>
    <property type="match status" value="1"/>
</dbReference>
<keyword evidence="1" id="KW-0472">Membrane</keyword>
<feature type="chain" id="PRO_5025586391" evidence="2">
    <location>
        <begin position="29"/>
        <end position="265"/>
    </location>
</feature>
<evidence type="ECO:0000313" key="5">
    <source>
        <dbReference type="Proteomes" id="UP000477680"/>
    </source>
</evidence>
<feature type="signal peptide" evidence="2">
    <location>
        <begin position="1"/>
        <end position="28"/>
    </location>
</feature>
<keyword evidence="1" id="KW-1133">Transmembrane helix</keyword>
<name>A0A6C0U5M2_9GAMM</name>
<accession>A0A6C0U5M2</accession>
<evidence type="ECO:0000256" key="1">
    <source>
        <dbReference type="SAM" id="Phobius"/>
    </source>
</evidence>
<dbReference type="EMBL" id="CP048711">
    <property type="protein sequence ID" value="QIB64744.1"/>
    <property type="molecule type" value="Genomic_DNA"/>
</dbReference>
<dbReference type="NCBIfam" id="TIGR02595">
    <property type="entry name" value="PEP_CTERM"/>
    <property type="match status" value="1"/>
</dbReference>
<dbReference type="NCBIfam" id="NF038125">
    <property type="entry name" value="PEP_CTERM_THxN"/>
    <property type="match status" value="1"/>
</dbReference>
<evidence type="ECO:0000256" key="2">
    <source>
        <dbReference type="SAM" id="SignalP"/>
    </source>
</evidence>
<dbReference type="KEGG" id="kim:G3T16_04425"/>
<organism evidence="4 5">
    <name type="scientific">Kineobactrum salinum</name>
    <dbReference type="NCBI Taxonomy" id="2708301"/>
    <lineage>
        <taxon>Bacteria</taxon>
        <taxon>Pseudomonadati</taxon>
        <taxon>Pseudomonadota</taxon>
        <taxon>Gammaproteobacteria</taxon>
        <taxon>Cellvibrionales</taxon>
        <taxon>Halieaceae</taxon>
        <taxon>Kineobactrum</taxon>
    </lineage>
</organism>
<dbReference type="Proteomes" id="UP000477680">
    <property type="component" value="Chromosome"/>
</dbReference>
<evidence type="ECO:0000259" key="3">
    <source>
        <dbReference type="Pfam" id="PF07589"/>
    </source>
</evidence>
<dbReference type="InterPro" id="IPR013424">
    <property type="entry name" value="Ice-binding_C"/>
</dbReference>
<keyword evidence="5" id="KW-1185">Reference proteome</keyword>
<dbReference type="AlphaFoldDB" id="A0A6C0U5M2"/>
<keyword evidence="2" id="KW-0732">Signal</keyword>
<feature type="transmembrane region" description="Helical" evidence="1">
    <location>
        <begin position="239"/>
        <end position="257"/>
    </location>
</feature>
<reference evidence="4 5" key="1">
    <citation type="submission" date="2020-02" db="EMBL/GenBank/DDBJ databases">
        <title>Genome sequencing for Kineobactrum sp. M2.</title>
        <authorList>
            <person name="Park S.-J."/>
        </authorList>
    </citation>
    <scope>NUCLEOTIDE SEQUENCE [LARGE SCALE GENOMIC DNA]</scope>
    <source>
        <strain evidence="4 5">M2</strain>
    </source>
</reference>
<keyword evidence="1" id="KW-0812">Transmembrane</keyword>
<protein>
    <submittedName>
        <fullName evidence="4">PEP-CTERM sorting domain-containing protein</fullName>
    </submittedName>
</protein>